<dbReference type="EMBL" id="VXPY01000051">
    <property type="protein sequence ID" value="MYD90163.1"/>
    <property type="molecule type" value="Genomic_DNA"/>
</dbReference>
<reference evidence="1" key="1">
    <citation type="submission" date="2019-09" db="EMBL/GenBank/DDBJ databases">
        <title>Characterisation of the sponge microbiome using genome-centric metagenomics.</title>
        <authorList>
            <person name="Engelberts J.P."/>
            <person name="Robbins S.J."/>
            <person name="De Goeij J.M."/>
            <person name="Aranda M."/>
            <person name="Bell S.C."/>
            <person name="Webster N.S."/>
        </authorList>
    </citation>
    <scope>NUCLEOTIDE SEQUENCE</scope>
    <source>
        <strain evidence="1">SB0662_bin_9</strain>
    </source>
</reference>
<comment type="caution">
    <text evidence="1">The sequence shown here is derived from an EMBL/GenBank/DDBJ whole genome shotgun (WGS) entry which is preliminary data.</text>
</comment>
<name>A0A6B1DTZ2_9CHLR</name>
<gene>
    <name evidence="1" type="ORF">F4Y08_07455</name>
</gene>
<accession>A0A6B1DTZ2</accession>
<organism evidence="1">
    <name type="scientific">Caldilineaceae bacterium SB0662_bin_9</name>
    <dbReference type="NCBI Taxonomy" id="2605258"/>
    <lineage>
        <taxon>Bacteria</taxon>
        <taxon>Bacillati</taxon>
        <taxon>Chloroflexota</taxon>
        <taxon>Caldilineae</taxon>
        <taxon>Caldilineales</taxon>
        <taxon>Caldilineaceae</taxon>
    </lineage>
</organism>
<proteinExistence type="predicted"/>
<evidence type="ECO:0000313" key="1">
    <source>
        <dbReference type="EMBL" id="MYD90163.1"/>
    </source>
</evidence>
<dbReference type="AlphaFoldDB" id="A0A6B1DTZ2"/>
<protein>
    <submittedName>
        <fullName evidence="1">Rpn family recombination-promoting nuclease/putative transposase</fullName>
    </submittedName>
</protein>
<sequence length="350" mass="38345">MSQPSEPTLPPFSHDLTAKSIFAEPEAARDLVALLAARECPELWGWTPMRLVAGSAVTADLERHPPQAEGHRDLVWELARGDHDADRMLLHLEFQSQRDANMSERMFLYALRMSPSLRGLEVCGVVVNTGVDRFGEWRSPVQAVAGVHRYGFRTGALLEIHDHAVPGLPGGTHALLPDNLAAGFVALARVQAEMARGQRTAVALVLPVLRELVLPRALGTAPSLRRALGAWFKTRFDGLLADQPDLRAALRRITYIEEAEAVMYTFGQYVEDEKKDAEARGMAEGEARGKKEILLAFIRQVWGDAEADRCARELNAAALDDLPDIAGLLADQAAGRRPRLGPNGRTETSA</sequence>